<proteinExistence type="predicted"/>
<feature type="binding site" evidence="12">
    <location>
        <position position="3"/>
    </location>
    <ligand>
        <name>Zn(2+)</name>
        <dbReference type="ChEBI" id="CHEBI:29105"/>
        <label>1</label>
    </ligand>
</feature>
<dbReference type="Gene3D" id="3.40.50.620">
    <property type="entry name" value="HUPs"/>
    <property type="match status" value="1"/>
</dbReference>
<evidence type="ECO:0000256" key="13">
    <source>
        <dbReference type="PIRSR" id="PIRSR004976-51"/>
    </source>
</evidence>
<dbReference type="InterPro" id="IPR000541">
    <property type="entry name" value="Ncs6/Tuc1/Ctu1"/>
</dbReference>
<dbReference type="STRING" id="523846.Mfer_1176"/>
<dbReference type="PANTHER" id="PTHR11807:SF27">
    <property type="entry name" value="TRNA-5-METHYLURIDINE(54) 2-SULFURTRANSFERASE"/>
    <property type="match status" value="1"/>
</dbReference>
<keyword evidence="7 12" id="KW-0862">Zinc</keyword>
<dbReference type="FunFam" id="3.40.50.620:FF:000174">
    <property type="entry name" value="ATPase, PP-loop superfamily"/>
    <property type="match status" value="1"/>
</dbReference>
<feature type="binding site" evidence="12">
    <location>
        <position position="273"/>
    </location>
    <ligand>
        <name>Zn(2+)</name>
        <dbReference type="ChEBI" id="CHEBI:29105"/>
        <label>2</label>
    </ligand>
</feature>
<feature type="binding site" evidence="13">
    <location>
        <position position="59"/>
    </location>
    <ligand>
        <name>ATP</name>
        <dbReference type="ChEBI" id="CHEBI:30616"/>
    </ligand>
</feature>
<dbReference type="Proteomes" id="UP000002315">
    <property type="component" value="Chromosome"/>
</dbReference>
<feature type="binding site" evidence="12">
    <location>
        <position position="282"/>
    </location>
    <ligand>
        <name>Zn(2+)</name>
        <dbReference type="ChEBI" id="CHEBI:29105"/>
        <label>2</label>
    </ligand>
</feature>
<feature type="binding site" evidence="13">
    <location>
        <position position="159"/>
    </location>
    <ligand>
        <name>ATP</name>
        <dbReference type="ChEBI" id="CHEBI:30616"/>
    </ligand>
</feature>
<evidence type="ECO:0000313" key="17">
    <source>
        <dbReference type="Proteomes" id="UP000002315"/>
    </source>
</evidence>
<evidence type="ECO:0000256" key="10">
    <source>
        <dbReference type="ARBA" id="ARBA00023004"/>
    </source>
</evidence>
<keyword evidence="9" id="KW-0460">Magnesium</keyword>
<reference evidence="16 17" key="1">
    <citation type="journal article" date="2010" name="Stand. Genomic Sci.">
        <title>Complete genome sequence of Methanothermus fervidus type strain (V24S).</title>
        <authorList>
            <person name="Anderson I."/>
            <person name="Djao O.D."/>
            <person name="Misra M."/>
            <person name="Chertkov O."/>
            <person name="Nolan M."/>
            <person name="Lucas S."/>
            <person name="Lapidus A."/>
            <person name="Del Rio T.G."/>
            <person name="Tice H."/>
            <person name="Cheng J.F."/>
            <person name="Tapia R."/>
            <person name="Han C."/>
            <person name="Goodwin L."/>
            <person name="Pitluck S."/>
            <person name="Liolios K."/>
            <person name="Ivanova N."/>
            <person name="Mavromatis K."/>
            <person name="Mikhailova N."/>
            <person name="Pati A."/>
            <person name="Brambilla E."/>
            <person name="Chen A."/>
            <person name="Palaniappan K."/>
            <person name="Land M."/>
            <person name="Hauser L."/>
            <person name="Chang Y.J."/>
            <person name="Jeffries C.D."/>
            <person name="Sikorski J."/>
            <person name="Spring S."/>
            <person name="Rohde M."/>
            <person name="Eichinger K."/>
            <person name="Huber H."/>
            <person name="Wirth R."/>
            <person name="Goker M."/>
            <person name="Detter J.C."/>
            <person name="Woyke T."/>
            <person name="Bristow J."/>
            <person name="Eisen J.A."/>
            <person name="Markowitz V."/>
            <person name="Hugenholtz P."/>
            <person name="Klenk H.P."/>
            <person name="Kyrpides N.C."/>
        </authorList>
    </citation>
    <scope>NUCLEOTIDE SEQUENCE [LARGE SCALE GENOMIC DNA]</scope>
    <source>
        <strain evidence="17">ATCC 43054 / DSM 2088 / JCM 10308 / V24 S</strain>
    </source>
</reference>
<dbReference type="GO" id="GO:0002144">
    <property type="term" value="C:cytosolic tRNA wobble base thiouridylase complex"/>
    <property type="evidence" value="ECO:0007669"/>
    <property type="project" value="TreeGrafter"/>
</dbReference>
<evidence type="ECO:0000256" key="5">
    <source>
        <dbReference type="ARBA" id="ARBA00022723"/>
    </source>
</evidence>
<feature type="binding site" evidence="12">
    <location>
        <position position="25"/>
    </location>
    <ligand>
        <name>Zn(2+)</name>
        <dbReference type="ChEBI" id="CHEBI:29105"/>
        <label>1</label>
    </ligand>
</feature>
<gene>
    <name evidence="16" type="ordered locus">Mfer_1176</name>
</gene>
<name>E3GWP3_METFV</name>
<dbReference type="KEGG" id="mfv:Mfer_1176"/>
<feature type="domain" description="tRNA(Ile)-lysidine/2-thiocytidine synthase N-terminal" evidence="14">
    <location>
        <begin position="49"/>
        <end position="216"/>
    </location>
</feature>
<dbReference type="InterPro" id="IPR014729">
    <property type="entry name" value="Rossmann-like_a/b/a_fold"/>
</dbReference>
<evidence type="ECO:0000256" key="6">
    <source>
        <dbReference type="ARBA" id="ARBA00022741"/>
    </source>
</evidence>
<dbReference type="AlphaFoldDB" id="E3GWP3"/>
<evidence type="ECO:0000313" key="16">
    <source>
        <dbReference type="EMBL" id="ADP77962.1"/>
    </source>
</evidence>
<dbReference type="PANTHER" id="PTHR11807">
    <property type="entry name" value="ATPASES OF THE PP SUPERFAMILY-RELATED"/>
    <property type="match status" value="1"/>
</dbReference>
<keyword evidence="11" id="KW-0411">Iron-sulfur</keyword>
<accession>E3GWP3</accession>
<dbReference type="GO" id="GO:0002143">
    <property type="term" value="P:tRNA wobble position uridine thiolation"/>
    <property type="evidence" value="ECO:0007669"/>
    <property type="project" value="TreeGrafter"/>
</dbReference>
<protein>
    <submittedName>
        <fullName evidence="16">PP-loop domain protein</fullName>
    </submittedName>
</protein>
<dbReference type="NCBIfam" id="TIGR00269">
    <property type="entry name" value="TIGR00269 family protein"/>
    <property type="match status" value="1"/>
</dbReference>
<feature type="binding site" evidence="12">
    <location>
        <position position="6"/>
    </location>
    <ligand>
        <name>Zn(2+)</name>
        <dbReference type="ChEBI" id="CHEBI:29105"/>
        <label>1</label>
    </ligand>
</feature>
<evidence type="ECO:0000256" key="4">
    <source>
        <dbReference type="ARBA" id="ARBA00022679"/>
    </source>
</evidence>
<feature type="binding site" evidence="12">
    <location>
        <position position="270"/>
    </location>
    <ligand>
        <name>Zn(2+)</name>
        <dbReference type="ChEBI" id="CHEBI:29105"/>
        <label>2</label>
    </ligand>
</feature>
<dbReference type="Pfam" id="PF01171">
    <property type="entry name" value="ATP_bind_3"/>
    <property type="match status" value="1"/>
</dbReference>
<organism evidence="16 17">
    <name type="scientific">Methanothermus fervidus (strain ATCC 43054 / DSM 2088 / JCM 10308 / V24 S)</name>
    <dbReference type="NCBI Taxonomy" id="523846"/>
    <lineage>
        <taxon>Archaea</taxon>
        <taxon>Methanobacteriati</taxon>
        <taxon>Methanobacteriota</taxon>
        <taxon>Methanomada group</taxon>
        <taxon>Methanobacteria</taxon>
        <taxon>Methanobacteriales</taxon>
        <taxon>Methanothermaceae</taxon>
        <taxon>Methanothermus</taxon>
    </lineage>
</organism>
<dbReference type="GO" id="GO:0016740">
    <property type="term" value="F:transferase activity"/>
    <property type="evidence" value="ECO:0007669"/>
    <property type="project" value="UniProtKB-KW"/>
</dbReference>
<evidence type="ECO:0000256" key="3">
    <source>
        <dbReference type="ARBA" id="ARBA00022485"/>
    </source>
</evidence>
<sequence length="297" mass="34811">MKCKFCNKEAEVTIRYPRMHLCENHFKEYCENRVKNVIDKHRLIEKDEKLLVAVSGGKDSLVLAYILNKLGYEFEGLHIDLGIEDYSEMCKKSSKKIFSEIGLPLHIVKIKKLLGRGIGEVKTRRPVCSYCGLTKRYIMNKFAYDNGFTAVATGHNLDDESAFVFSNILHWNIDYLSKQGPLLEAEDKFVKKIKPLYELRDKEISLYASFAKIEHVTKKCKYARGATSIKYKKFLDILEKDNPGIKLNFIRGFLRNRKIFKKKDFELRECEICRMPSQGKRCAFCRFWRLKEPLMFQ</sequence>
<feature type="binding site" evidence="12">
    <location>
        <position position="22"/>
    </location>
    <ligand>
        <name>Zn(2+)</name>
        <dbReference type="ChEBI" id="CHEBI:29105"/>
        <label>1</label>
    </ligand>
</feature>
<dbReference type="GO" id="GO:0051539">
    <property type="term" value="F:4 iron, 4 sulfur cluster binding"/>
    <property type="evidence" value="ECO:0007669"/>
    <property type="project" value="UniProtKB-KW"/>
</dbReference>
<evidence type="ECO:0000256" key="8">
    <source>
        <dbReference type="ARBA" id="ARBA00022840"/>
    </source>
</evidence>
<evidence type="ECO:0000259" key="14">
    <source>
        <dbReference type="Pfam" id="PF01171"/>
    </source>
</evidence>
<evidence type="ECO:0000256" key="2">
    <source>
        <dbReference type="ARBA" id="ARBA00001966"/>
    </source>
</evidence>
<dbReference type="SUPFAM" id="SSF52402">
    <property type="entry name" value="Adenine nucleotide alpha hydrolases-like"/>
    <property type="match status" value="1"/>
</dbReference>
<feature type="domain" description="2-thiouridine synthetase TtuA-like N-terminal LIM" evidence="15">
    <location>
        <begin position="2"/>
        <end position="26"/>
    </location>
</feature>
<evidence type="ECO:0000256" key="9">
    <source>
        <dbReference type="ARBA" id="ARBA00022842"/>
    </source>
</evidence>
<feature type="binding site" evidence="12">
    <location>
        <position position="285"/>
    </location>
    <ligand>
        <name>Zn(2+)</name>
        <dbReference type="ChEBI" id="CHEBI:29105"/>
        <label>2</label>
    </ligand>
</feature>
<keyword evidence="5 12" id="KW-0479">Metal-binding</keyword>
<dbReference type="PIRSF" id="PIRSF004976">
    <property type="entry name" value="ATPase_YdaO"/>
    <property type="match status" value="1"/>
</dbReference>
<dbReference type="InterPro" id="IPR054306">
    <property type="entry name" value="TtuA-like_LIM_N"/>
</dbReference>
<evidence type="ECO:0000259" key="15">
    <source>
        <dbReference type="Pfam" id="PF22082"/>
    </source>
</evidence>
<dbReference type="HOGENOM" id="CLU_026481_1_1_2"/>
<dbReference type="OrthoDB" id="33422at2157"/>
<feature type="binding site" evidence="13">
    <location>
        <position position="154"/>
    </location>
    <ligand>
        <name>ATP</name>
        <dbReference type="ChEBI" id="CHEBI:30616"/>
    </ligand>
</feature>
<comment type="cofactor">
    <cofactor evidence="1">
        <name>Mg(2+)</name>
        <dbReference type="ChEBI" id="CHEBI:18420"/>
    </cofactor>
</comment>
<dbReference type="InterPro" id="IPR011063">
    <property type="entry name" value="TilS/TtcA_N"/>
</dbReference>
<keyword evidence="17" id="KW-1185">Reference proteome</keyword>
<keyword evidence="4" id="KW-0808">Transferase</keyword>
<keyword evidence="8 13" id="KW-0067">ATP-binding</keyword>
<dbReference type="EMBL" id="CP002278">
    <property type="protein sequence ID" value="ADP77962.1"/>
    <property type="molecule type" value="Genomic_DNA"/>
</dbReference>
<dbReference type="GO" id="GO:0005524">
    <property type="term" value="F:ATP binding"/>
    <property type="evidence" value="ECO:0007669"/>
    <property type="project" value="UniProtKB-KW"/>
</dbReference>
<feature type="binding site" evidence="13">
    <location>
        <position position="79"/>
    </location>
    <ligand>
        <name>ATP</name>
        <dbReference type="ChEBI" id="CHEBI:30616"/>
    </ligand>
</feature>
<evidence type="ECO:0000256" key="11">
    <source>
        <dbReference type="ARBA" id="ARBA00023014"/>
    </source>
</evidence>
<dbReference type="CDD" id="cd01993">
    <property type="entry name" value="TtuA-like"/>
    <property type="match status" value="1"/>
</dbReference>
<keyword evidence="10" id="KW-0408">Iron</keyword>
<evidence type="ECO:0000256" key="1">
    <source>
        <dbReference type="ARBA" id="ARBA00001946"/>
    </source>
</evidence>
<dbReference type="GO" id="GO:0000049">
    <property type="term" value="F:tRNA binding"/>
    <property type="evidence" value="ECO:0007669"/>
    <property type="project" value="InterPro"/>
</dbReference>
<keyword evidence="6 13" id="KW-0547">Nucleotide-binding</keyword>
<dbReference type="Pfam" id="PF22082">
    <property type="entry name" value="TtuA_LIM_N"/>
    <property type="match status" value="1"/>
</dbReference>
<feature type="binding site" evidence="13">
    <location>
        <begin position="53"/>
        <end position="55"/>
    </location>
    <ligand>
        <name>ATP</name>
        <dbReference type="ChEBI" id="CHEBI:30616"/>
    </ligand>
</feature>
<dbReference type="InterPro" id="IPR035107">
    <property type="entry name" value="tRNA_thiolation_TtcA_Ctu1"/>
</dbReference>
<comment type="cofactor">
    <cofactor evidence="2">
        <name>[4Fe-4S] cluster</name>
        <dbReference type="ChEBI" id="CHEBI:49883"/>
    </cofactor>
</comment>
<evidence type="ECO:0000256" key="12">
    <source>
        <dbReference type="PIRSR" id="PIRSR004976-50"/>
    </source>
</evidence>
<evidence type="ECO:0000256" key="7">
    <source>
        <dbReference type="ARBA" id="ARBA00022833"/>
    </source>
</evidence>
<dbReference type="GO" id="GO:0046872">
    <property type="term" value="F:metal ion binding"/>
    <property type="evidence" value="ECO:0007669"/>
    <property type="project" value="UniProtKB-KW"/>
</dbReference>
<keyword evidence="3" id="KW-0004">4Fe-4S</keyword>